<protein>
    <submittedName>
        <fullName evidence="2">Uncharacterized protein</fullName>
    </submittedName>
</protein>
<reference evidence="2 3" key="1">
    <citation type="submission" date="2020-08" db="EMBL/GenBank/DDBJ databases">
        <title>Plant Genome Project.</title>
        <authorList>
            <person name="Zhang R.-G."/>
        </authorList>
    </citation>
    <scope>NUCLEOTIDE SEQUENCE [LARGE SCALE GENOMIC DNA]</scope>
    <source>
        <tissue evidence="2">Rhizome</tissue>
    </source>
</reference>
<evidence type="ECO:0000313" key="3">
    <source>
        <dbReference type="Proteomes" id="UP000734854"/>
    </source>
</evidence>
<evidence type="ECO:0000313" key="2">
    <source>
        <dbReference type="EMBL" id="KAG6509630.1"/>
    </source>
</evidence>
<dbReference type="AlphaFoldDB" id="A0A8J5GLQ6"/>
<name>A0A8J5GLQ6_ZINOF</name>
<dbReference type="EMBL" id="JACMSC010000008">
    <property type="protein sequence ID" value="KAG6509630.1"/>
    <property type="molecule type" value="Genomic_DNA"/>
</dbReference>
<gene>
    <name evidence="2" type="ORF">ZIOFF_027630</name>
</gene>
<comment type="caution">
    <text evidence="2">The sequence shown here is derived from an EMBL/GenBank/DDBJ whole genome shotgun (WGS) entry which is preliminary data.</text>
</comment>
<organism evidence="2 3">
    <name type="scientific">Zingiber officinale</name>
    <name type="common">Ginger</name>
    <name type="synonym">Amomum zingiber</name>
    <dbReference type="NCBI Taxonomy" id="94328"/>
    <lineage>
        <taxon>Eukaryota</taxon>
        <taxon>Viridiplantae</taxon>
        <taxon>Streptophyta</taxon>
        <taxon>Embryophyta</taxon>
        <taxon>Tracheophyta</taxon>
        <taxon>Spermatophyta</taxon>
        <taxon>Magnoliopsida</taxon>
        <taxon>Liliopsida</taxon>
        <taxon>Zingiberales</taxon>
        <taxon>Zingiberaceae</taxon>
        <taxon>Zingiber</taxon>
    </lineage>
</organism>
<evidence type="ECO:0000256" key="1">
    <source>
        <dbReference type="SAM" id="Phobius"/>
    </source>
</evidence>
<feature type="transmembrane region" description="Helical" evidence="1">
    <location>
        <begin position="180"/>
        <end position="211"/>
    </location>
</feature>
<keyword evidence="1" id="KW-0472">Membrane</keyword>
<sequence length="237" mass="26010">MVGIHKIKKLIKIPRLHAVDEDALWKAHLFEAGAELQNAVVVGGCSAVTYWIDHYANQFLTDHSINVNRDYDATVGIHMIMKLIKVPKSIKILRSSEDHKAIVEVDVAPDEVALWKTSLSKVAAEAEDASAAVEWIDADHIPVDQPLTAVCGFVLCYFKYDPNAHSSSTFFSSRCRRAQFLSLCVVGFALAFLLAFLLAVAFLLVAAALSFSPSRCGFCPNAPSSVRFPSRRAAALY</sequence>
<keyword evidence="1" id="KW-0812">Transmembrane</keyword>
<accession>A0A8J5GLQ6</accession>
<keyword evidence="3" id="KW-1185">Reference proteome</keyword>
<keyword evidence="1" id="KW-1133">Transmembrane helix</keyword>
<dbReference type="Proteomes" id="UP000734854">
    <property type="component" value="Unassembled WGS sequence"/>
</dbReference>
<proteinExistence type="predicted"/>